<dbReference type="EMBL" id="WNHJ01000300">
    <property type="protein sequence ID" value="MTV64115.1"/>
    <property type="molecule type" value="Genomic_DNA"/>
</dbReference>
<accession>A0A6G2D766</accession>
<organism evidence="1 2">
    <name type="scientific">Streptococcus pneumoniae</name>
    <dbReference type="NCBI Taxonomy" id="1313"/>
    <lineage>
        <taxon>Bacteria</taxon>
        <taxon>Bacillati</taxon>
        <taxon>Bacillota</taxon>
        <taxon>Bacilli</taxon>
        <taxon>Lactobacillales</taxon>
        <taxon>Streptococcaceae</taxon>
        <taxon>Streptococcus</taxon>
    </lineage>
</organism>
<dbReference type="AlphaFoldDB" id="A0A6G2D766"/>
<dbReference type="InterPro" id="IPR011004">
    <property type="entry name" value="Trimer_LpxA-like_sf"/>
</dbReference>
<reference evidence="1 2" key="1">
    <citation type="submission" date="2019-11" db="EMBL/GenBank/DDBJ databases">
        <title>Growth characteristics of pneumococcus vary with the chemical composition of the capsule and with environmental conditions.</title>
        <authorList>
            <person name="Tothpal A."/>
            <person name="Desobry K."/>
            <person name="Joshi S."/>
            <person name="Wyllie A.L."/>
            <person name="Weinberger D.M."/>
        </authorList>
    </citation>
    <scope>NUCLEOTIDE SEQUENCE [LARGE SCALE GENOMIC DNA]</scope>
    <source>
        <strain evidence="2">pnumococcus22F</strain>
    </source>
</reference>
<dbReference type="SUPFAM" id="SSF51161">
    <property type="entry name" value="Trimeric LpxA-like enzymes"/>
    <property type="match status" value="1"/>
</dbReference>
<name>A0A6G2D766_STREE</name>
<evidence type="ECO:0000313" key="2">
    <source>
        <dbReference type="Proteomes" id="UP000474228"/>
    </source>
</evidence>
<evidence type="ECO:0000313" key="1">
    <source>
        <dbReference type="EMBL" id="MTV64115.1"/>
    </source>
</evidence>
<dbReference type="Proteomes" id="UP000474228">
    <property type="component" value="Unassembled WGS sequence"/>
</dbReference>
<comment type="caution">
    <text evidence="1">The sequence shown here is derived from an EMBL/GenBank/DDBJ whole genome shotgun (WGS) entry which is preliminary data.</text>
</comment>
<gene>
    <name evidence="1" type="ORF">GM539_12250</name>
</gene>
<feature type="non-terminal residue" evidence="1">
    <location>
        <position position="90"/>
    </location>
</feature>
<protein>
    <submittedName>
        <fullName evidence="1">Exopolysaccharide biosynthesis protein</fullName>
    </submittedName>
</protein>
<sequence length="90" mass="10243">MNFQGNYHQVEISEGALLQIGQGVTMRSFTSLEVNEGAKLSIGDRVFFNDHCSIRCGKEIEIGKDTMFGDGVRIFDSNHRYSNYHVEKLR</sequence>
<proteinExistence type="predicted"/>
<dbReference type="Gene3D" id="2.160.10.10">
    <property type="entry name" value="Hexapeptide repeat proteins"/>
    <property type="match status" value="1"/>
</dbReference>